<dbReference type="AlphaFoldDB" id="A0A948RTR6"/>
<dbReference type="Proteomes" id="UP000777784">
    <property type="component" value="Unassembled WGS sequence"/>
</dbReference>
<evidence type="ECO:0000256" key="1">
    <source>
        <dbReference type="SAM" id="SignalP"/>
    </source>
</evidence>
<feature type="signal peptide" evidence="1">
    <location>
        <begin position="1"/>
        <end position="20"/>
    </location>
</feature>
<sequence>MRWFIISIVITALASGAAFAGPNAGARLMVQGNVNGVSTNGFICADIPIPSTCEEMDPSAIPDSETSLYWYLAVVVSPPDNTPNFNTIVFGLGDYITADTYIGYWGPCIAGALEISTDGWPFPGEGTAVSWTPDCVYGYMEPVYYFGVYGYAAGDIPLDVHPIQGGVVVDCSVDPQSDDFFGFGAMGVAGSPGSNPYCPGLEPAPGACCFGPTVCVMLLEEDCLSEGGEWYGGDCEDAPCGPNPTQTTTWGSIKSVYR</sequence>
<proteinExistence type="predicted"/>
<comment type="caution">
    <text evidence="2">The sequence shown here is derived from an EMBL/GenBank/DDBJ whole genome shotgun (WGS) entry which is preliminary data.</text>
</comment>
<feature type="chain" id="PRO_5038096760" evidence="1">
    <location>
        <begin position="21"/>
        <end position="258"/>
    </location>
</feature>
<keyword evidence="1" id="KW-0732">Signal</keyword>
<organism evidence="2 3">
    <name type="scientific">Eiseniibacteriota bacterium</name>
    <dbReference type="NCBI Taxonomy" id="2212470"/>
    <lineage>
        <taxon>Bacteria</taxon>
        <taxon>Candidatus Eiseniibacteriota</taxon>
    </lineage>
</organism>
<gene>
    <name evidence="2" type="ORF">KJ970_07380</name>
</gene>
<protein>
    <submittedName>
        <fullName evidence="2">Uncharacterized protein</fullName>
    </submittedName>
</protein>
<reference evidence="2" key="1">
    <citation type="submission" date="2021-05" db="EMBL/GenBank/DDBJ databases">
        <title>Energy efficiency and biological interactions define the core microbiome of deep oligotrophic groundwater.</title>
        <authorList>
            <person name="Mehrshad M."/>
            <person name="Lopez-Fernandez M."/>
            <person name="Bell E."/>
            <person name="Bernier-Latmani R."/>
            <person name="Bertilsson S."/>
            <person name="Dopson M."/>
        </authorList>
    </citation>
    <scope>NUCLEOTIDE SEQUENCE</scope>
    <source>
        <strain evidence="2">Modern_marine.mb.64</strain>
    </source>
</reference>
<name>A0A948RTR6_UNCEI</name>
<evidence type="ECO:0000313" key="2">
    <source>
        <dbReference type="EMBL" id="MBU2690735.1"/>
    </source>
</evidence>
<dbReference type="EMBL" id="JAHJDP010000035">
    <property type="protein sequence ID" value="MBU2690735.1"/>
    <property type="molecule type" value="Genomic_DNA"/>
</dbReference>
<evidence type="ECO:0000313" key="3">
    <source>
        <dbReference type="Proteomes" id="UP000777784"/>
    </source>
</evidence>
<accession>A0A948RTR6</accession>